<dbReference type="RefSeq" id="WP_123046968.1">
    <property type="nucleotide sequence ID" value="NZ_PTJO01000001.1"/>
</dbReference>
<dbReference type="PANTHER" id="PTHR36838:SF4">
    <property type="entry name" value="AUXIN EFFLUX CARRIER FAMILY PROTEIN"/>
    <property type="match status" value="1"/>
</dbReference>
<sequence>MQLVATAIIPILVVMTVGFILKRRWLPSFEFWNGMEQLTYFVLTPALFITAIASVDLTSVPFGSVAVALAIPILVAAGLVLVLKRPIRATGPEITSMIQGAIRFNTYTGLIFASALAGAQGVAMFSLAAAIVVPLVNVISVVALTVYGDNETELRPLPMLRQILTNPLILSCLVGIGFSVGPVELPAFVDASLGILADGALVIGTLVVGAALQFQISRHHIGMITLTSAIKLIALPLGAFFLAQLMSIEGVMLAAIVIITALPPAPSSYVLAARMGGDGQLMISITGVQTVLSLATLPLLLALI</sequence>
<evidence type="ECO:0000256" key="6">
    <source>
        <dbReference type="ARBA" id="ARBA00022989"/>
    </source>
</evidence>
<accession>A0A3M8K9M5</accession>
<evidence type="ECO:0000256" key="2">
    <source>
        <dbReference type="ARBA" id="ARBA00010145"/>
    </source>
</evidence>
<feature type="transmembrane region" description="Helical" evidence="8">
    <location>
        <begin position="61"/>
        <end position="83"/>
    </location>
</feature>
<feature type="transmembrane region" description="Helical" evidence="8">
    <location>
        <begin position="233"/>
        <end position="261"/>
    </location>
</feature>
<dbReference type="Proteomes" id="UP000266975">
    <property type="component" value="Unassembled WGS sequence"/>
</dbReference>
<keyword evidence="7 8" id="KW-0472">Membrane</keyword>
<evidence type="ECO:0000313" key="10">
    <source>
        <dbReference type="Proteomes" id="UP000266975"/>
    </source>
</evidence>
<comment type="similarity">
    <text evidence="2">Belongs to the auxin efflux carrier (TC 2.A.69) family.</text>
</comment>
<feature type="transmembrane region" description="Helical" evidence="8">
    <location>
        <begin position="128"/>
        <end position="147"/>
    </location>
</feature>
<reference evidence="9 10" key="1">
    <citation type="submission" date="2018-02" db="EMBL/GenBank/DDBJ databases">
        <title>Corynebacterium alimpuense sp. nov., a marine obligate actinomycete isolated from sediments of Valparaiso bay, Chile.</title>
        <authorList>
            <person name="Claverias F."/>
            <person name="Gonzales-Siles L."/>
            <person name="Salva-Serra F."/>
            <person name="Inganaes E."/>
            <person name="Molin K."/>
            <person name="Cumsille A."/>
            <person name="Undabarrena A."/>
            <person name="Couve E."/>
            <person name="Moore E.R.B."/>
            <person name="Gomila M."/>
            <person name="Camara B."/>
        </authorList>
    </citation>
    <scope>NUCLEOTIDE SEQUENCE [LARGE SCALE GENOMIC DNA]</scope>
    <source>
        <strain evidence="9 10">CCUG 69366</strain>
    </source>
</reference>
<evidence type="ECO:0000256" key="3">
    <source>
        <dbReference type="ARBA" id="ARBA00022448"/>
    </source>
</evidence>
<dbReference type="EMBL" id="PTJO01000001">
    <property type="protein sequence ID" value="RNE49923.1"/>
    <property type="molecule type" value="Genomic_DNA"/>
</dbReference>
<feature type="transmembrane region" description="Helical" evidence="8">
    <location>
        <begin position="168"/>
        <end position="185"/>
    </location>
</feature>
<comment type="caution">
    <text evidence="9">The sequence shown here is derived from an EMBL/GenBank/DDBJ whole genome shotgun (WGS) entry which is preliminary data.</text>
</comment>
<evidence type="ECO:0000313" key="9">
    <source>
        <dbReference type="EMBL" id="RNE49923.1"/>
    </source>
</evidence>
<evidence type="ECO:0000256" key="1">
    <source>
        <dbReference type="ARBA" id="ARBA00004651"/>
    </source>
</evidence>
<proteinExistence type="inferred from homology"/>
<gene>
    <name evidence="9" type="ORF">C5L39_00680</name>
</gene>
<organism evidence="9 10">
    <name type="scientific">Corynebacterium alimapuense</name>
    <dbReference type="NCBI Taxonomy" id="1576874"/>
    <lineage>
        <taxon>Bacteria</taxon>
        <taxon>Bacillati</taxon>
        <taxon>Actinomycetota</taxon>
        <taxon>Actinomycetes</taxon>
        <taxon>Mycobacteriales</taxon>
        <taxon>Corynebacteriaceae</taxon>
        <taxon>Corynebacterium</taxon>
    </lineage>
</organism>
<dbReference type="OrthoDB" id="9805563at2"/>
<protein>
    <submittedName>
        <fullName evidence="9">AEC family transporter</fullName>
    </submittedName>
</protein>
<evidence type="ECO:0000256" key="5">
    <source>
        <dbReference type="ARBA" id="ARBA00022692"/>
    </source>
</evidence>
<keyword evidence="6 8" id="KW-1133">Transmembrane helix</keyword>
<keyword evidence="5 8" id="KW-0812">Transmembrane</keyword>
<name>A0A3M8K9M5_9CORY</name>
<feature type="transmembrane region" description="Helical" evidence="8">
    <location>
        <begin position="38"/>
        <end position="55"/>
    </location>
</feature>
<feature type="transmembrane region" description="Helical" evidence="8">
    <location>
        <begin position="191"/>
        <end position="212"/>
    </location>
</feature>
<keyword evidence="4" id="KW-1003">Cell membrane</keyword>
<comment type="subcellular location">
    <subcellularLocation>
        <location evidence="1">Cell membrane</location>
        <topology evidence="1">Multi-pass membrane protein</topology>
    </subcellularLocation>
</comment>
<dbReference type="AlphaFoldDB" id="A0A3M8K9M5"/>
<dbReference type="GO" id="GO:0005886">
    <property type="term" value="C:plasma membrane"/>
    <property type="evidence" value="ECO:0007669"/>
    <property type="project" value="UniProtKB-SubCell"/>
</dbReference>
<evidence type="ECO:0000256" key="7">
    <source>
        <dbReference type="ARBA" id="ARBA00023136"/>
    </source>
</evidence>
<dbReference type="InterPro" id="IPR004776">
    <property type="entry name" value="Mem_transp_PIN-like"/>
</dbReference>
<keyword evidence="3" id="KW-0813">Transport</keyword>
<evidence type="ECO:0000256" key="4">
    <source>
        <dbReference type="ARBA" id="ARBA00022475"/>
    </source>
</evidence>
<feature type="transmembrane region" description="Helical" evidence="8">
    <location>
        <begin position="104"/>
        <end position="122"/>
    </location>
</feature>
<dbReference type="GO" id="GO:0055085">
    <property type="term" value="P:transmembrane transport"/>
    <property type="evidence" value="ECO:0007669"/>
    <property type="project" value="InterPro"/>
</dbReference>
<dbReference type="InterPro" id="IPR038770">
    <property type="entry name" value="Na+/solute_symporter_sf"/>
</dbReference>
<feature type="transmembrane region" description="Helical" evidence="8">
    <location>
        <begin position="6"/>
        <end position="26"/>
    </location>
</feature>
<keyword evidence="10" id="KW-1185">Reference proteome</keyword>
<feature type="transmembrane region" description="Helical" evidence="8">
    <location>
        <begin position="281"/>
        <end position="303"/>
    </location>
</feature>
<dbReference type="Gene3D" id="1.20.1530.20">
    <property type="match status" value="1"/>
</dbReference>
<dbReference type="Pfam" id="PF03547">
    <property type="entry name" value="Mem_trans"/>
    <property type="match status" value="1"/>
</dbReference>
<evidence type="ECO:0000256" key="8">
    <source>
        <dbReference type="SAM" id="Phobius"/>
    </source>
</evidence>
<dbReference type="PANTHER" id="PTHR36838">
    <property type="entry name" value="AUXIN EFFLUX CARRIER FAMILY PROTEIN"/>
    <property type="match status" value="1"/>
</dbReference>